<dbReference type="InterPro" id="IPR000792">
    <property type="entry name" value="Tscrpt_reg_LuxR_C"/>
</dbReference>
<dbReference type="GO" id="GO:0006352">
    <property type="term" value="P:DNA-templated transcription initiation"/>
    <property type="evidence" value="ECO:0007669"/>
    <property type="project" value="InterPro"/>
</dbReference>
<dbReference type="SUPFAM" id="SSF88659">
    <property type="entry name" value="Sigma3 and sigma4 domains of RNA polymerase sigma factors"/>
    <property type="match status" value="1"/>
</dbReference>
<dbReference type="InterPro" id="IPR013324">
    <property type="entry name" value="RNA_pol_sigma_r3/r4-like"/>
</dbReference>
<dbReference type="Pfam" id="PF08281">
    <property type="entry name" value="Sigma70_r4_2"/>
    <property type="match status" value="1"/>
</dbReference>
<proteinExistence type="inferred from homology"/>
<dbReference type="SMART" id="SM00421">
    <property type="entry name" value="HTH_LUXR"/>
    <property type="match status" value="1"/>
</dbReference>
<dbReference type="InterPro" id="IPR039425">
    <property type="entry name" value="RNA_pol_sigma-70-like"/>
</dbReference>
<dbReference type="InterPro" id="IPR014284">
    <property type="entry name" value="RNA_pol_sigma-70_dom"/>
</dbReference>
<organism evidence="6 7">
    <name type="scientific">Mucilaginibacter rubeus</name>
    <dbReference type="NCBI Taxonomy" id="2027860"/>
    <lineage>
        <taxon>Bacteria</taxon>
        <taxon>Pseudomonadati</taxon>
        <taxon>Bacteroidota</taxon>
        <taxon>Sphingobacteriia</taxon>
        <taxon>Sphingobacteriales</taxon>
        <taxon>Sphingobacteriaceae</taxon>
        <taxon>Mucilaginibacter</taxon>
    </lineage>
</organism>
<dbReference type="GO" id="GO:0003677">
    <property type="term" value="F:DNA binding"/>
    <property type="evidence" value="ECO:0007669"/>
    <property type="project" value="InterPro"/>
</dbReference>
<dbReference type="PANTHER" id="PTHR43133">
    <property type="entry name" value="RNA POLYMERASE ECF-TYPE SIGMA FACTO"/>
    <property type="match status" value="1"/>
</dbReference>
<sequence>MYSKQSFIHLLIDYLNNRLLLYDSNYNIALFNNLGSSDIGDEISNSLHQRLSSGDELAFKLFFQKNQPRLFAYIYKVVKSREIAEELVLDIFVKIWSAKEILSEVENVDAFLHRMAVNKSLDFLRTATREKKIQQLLNQHMQYEQATAAPNHDFKEYNQHVIHCLQMLTQQQQLILNLSREEGLTHEQIADKLNLSKNTVKNHIVTALKKMREFIKHGQLSILLTISFFFIFFQI</sequence>
<keyword evidence="3" id="KW-0731">Sigma factor</keyword>
<feature type="domain" description="HTH luxR-type" evidence="5">
    <location>
        <begin position="165"/>
        <end position="218"/>
    </location>
</feature>
<evidence type="ECO:0000313" key="6">
    <source>
        <dbReference type="EMBL" id="QEM03811.1"/>
    </source>
</evidence>
<dbReference type="InterPro" id="IPR036388">
    <property type="entry name" value="WH-like_DNA-bd_sf"/>
</dbReference>
<dbReference type="EMBL" id="CP043451">
    <property type="protein sequence ID" value="QEM03811.1"/>
    <property type="molecule type" value="Genomic_DNA"/>
</dbReference>
<dbReference type="PANTHER" id="PTHR43133:SF46">
    <property type="entry name" value="RNA POLYMERASE SIGMA-70 FACTOR ECF SUBFAMILY"/>
    <property type="match status" value="1"/>
</dbReference>
<dbReference type="InterPro" id="IPR013249">
    <property type="entry name" value="RNA_pol_sigma70_r4_t2"/>
</dbReference>
<dbReference type="Gene3D" id="1.10.1740.10">
    <property type="match status" value="1"/>
</dbReference>
<dbReference type="NCBIfam" id="TIGR02937">
    <property type="entry name" value="sigma70-ECF"/>
    <property type="match status" value="1"/>
</dbReference>
<evidence type="ECO:0000256" key="4">
    <source>
        <dbReference type="ARBA" id="ARBA00023163"/>
    </source>
</evidence>
<dbReference type="Pfam" id="PF04542">
    <property type="entry name" value="Sigma70_r2"/>
    <property type="match status" value="1"/>
</dbReference>
<dbReference type="Gene3D" id="1.10.10.10">
    <property type="entry name" value="Winged helix-like DNA-binding domain superfamily/Winged helix DNA-binding domain"/>
    <property type="match status" value="1"/>
</dbReference>
<dbReference type="InterPro" id="IPR013325">
    <property type="entry name" value="RNA_pol_sigma_r2"/>
</dbReference>
<dbReference type="SUPFAM" id="SSF88946">
    <property type="entry name" value="Sigma2 domain of RNA polymerase sigma factors"/>
    <property type="match status" value="1"/>
</dbReference>
<evidence type="ECO:0000256" key="3">
    <source>
        <dbReference type="ARBA" id="ARBA00023082"/>
    </source>
</evidence>
<evidence type="ECO:0000259" key="5">
    <source>
        <dbReference type="SMART" id="SM00421"/>
    </source>
</evidence>
<comment type="similarity">
    <text evidence="1">Belongs to the sigma-70 factor family. ECF subfamily.</text>
</comment>
<keyword evidence="4" id="KW-0804">Transcription</keyword>
<dbReference type="AlphaFoldDB" id="A0AAE6JEA7"/>
<protein>
    <submittedName>
        <fullName evidence="6">RNA polymerase sigma-70 factor</fullName>
    </submittedName>
</protein>
<dbReference type="NCBIfam" id="TIGR02985">
    <property type="entry name" value="Sig70_bacteroi1"/>
    <property type="match status" value="1"/>
</dbReference>
<evidence type="ECO:0000256" key="1">
    <source>
        <dbReference type="ARBA" id="ARBA00010641"/>
    </source>
</evidence>
<gene>
    <name evidence="6" type="ORF">DIU31_009910</name>
</gene>
<keyword evidence="2" id="KW-0805">Transcription regulation</keyword>
<reference evidence="6 7" key="1">
    <citation type="submission" date="2019-08" db="EMBL/GenBank/DDBJ databases">
        <title>Comparative genome analysis confer to the adaptation heavy metal polluted environment.</title>
        <authorList>
            <person name="Li Y."/>
        </authorList>
    </citation>
    <scope>NUCLEOTIDE SEQUENCE [LARGE SCALE GENOMIC DNA]</scope>
    <source>
        <strain evidence="6 7">P2</strain>
    </source>
</reference>
<dbReference type="GO" id="GO:0016987">
    <property type="term" value="F:sigma factor activity"/>
    <property type="evidence" value="ECO:0007669"/>
    <property type="project" value="UniProtKB-KW"/>
</dbReference>
<evidence type="ECO:0000313" key="7">
    <source>
        <dbReference type="Proteomes" id="UP000250557"/>
    </source>
</evidence>
<accession>A0AAE6JEA7</accession>
<evidence type="ECO:0000256" key="2">
    <source>
        <dbReference type="ARBA" id="ARBA00023015"/>
    </source>
</evidence>
<dbReference type="Proteomes" id="UP000250557">
    <property type="component" value="Chromosome"/>
</dbReference>
<name>A0AAE6JEA7_9SPHI</name>
<dbReference type="InterPro" id="IPR007627">
    <property type="entry name" value="RNA_pol_sigma70_r2"/>
</dbReference>
<dbReference type="InterPro" id="IPR014327">
    <property type="entry name" value="RNA_pol_sigma70_bacteroid"/>
</dbReference>